<evidence type="ECO:0000313" key="2">
    <source>
        <dbReference type="Proteomes" id="UP000002294"/>
    </source>
</evidence>
<dbReference type="Proteomes" id="UP000002294">
    <property type="component" value="Chromosome"/>
</dbReference>
<keyword evidence="2" id="KW-1185">Reference proteome</keyword>
<gene>
    <name evidence="1" type="ordered locus">Apre_0843</name>
</gene>
<dbReference type="HOGENOM" id="CLU_096367_0_1_9"/>
<sequence>MTVVDKNNVPDLLARLRELESYSVAVGILSKAGGQMLMIANVHEFGCSIPVTKKMRGFLAYNYNVHLRKDTKEIKIPERSYVRTSYDSKSGEVGSSGDELITRVVNGDMSAKSFYEILGQTCADTIRDYLINDVKSPPLSSMTIEHKGSSNPLVDTGQLAAAISYEVRGR</sequence>
<reference evidence="1 2" key="1">
    <citation type="journal article" date="2009" name="Stand. Genomic Sci.">
        <title>Complete genome sequence of Anaerococcus prevotii type strain (PC1).</title>
        <authorList>
            <person name="Labutti K."/>
            <person name="Pukall R."/>
            <person name="Steenblock K."/>
            <person name="Glavina Del Rio T."/>
            <person name="Tice H."/>
            <person name="Copeland A."/>
            <person name="Cheng J.F."/>
            <person name="Lucas S."/>
            <person name="Chen F."/>
            <person name="Nolan M."/>
            <person name="Bruce D."/>
            <person name="Goodwin L."/>
            <person name="Pitluck S."/>
            <person name="Ivanova N."/>
            <person name="Mavromatis K."/>
            <person name="Ovchinnikova G."/>
            <person name="Pati A."/>
            <person name="Chen A."/>
            <person name="Palaniappan K."/>
            <person name="Land M."/>
            <person name="Hauser L."/>
            <person name="Chang Y.J."/>
            <person name="Jeffries C.D."/>
            <person name="Chain P."/>
            <person name="Saunders E."/>
            <person name="Brettin T."/>
            <person name="Detter J.C."/>
            <person name="Han C."/>
            <person name="Goker M."/>
            <person name="Bristow J."/>
            <person name="Eisen J.A."/>
            <person name="Markowitz V."/>
            <person name="Hugenholtz P."/>
            <person name="Kyrpides N.C."/>
            <person name="Klenk H.P."/>
            <person name="Lapidus A."/>
        </authorList>
    </citation>
    <scope>NUCLEOTIDE SEQUENCE [LARGE SCALE GENOMIC DNA]</scope>
    <source>
        <strain evidence="2">ATCC 9321 / DSM 20548 / JCM 6508 / NCTC 11806 / PC1</strain>
    </source>
</reference>
<dbReference type="AlphaFoldDB" id="C7RHB0"/>
<organism evidence="1 2">
    <name type="scientific">Anaerococcus prevotii (strain ATCC 9321 / DSM 20548 / JCM 6508 / NCTC 11806 / PC1)</name>
    <name type="common">Peptostreptococcus prevotii</name>
    <name type="synonym">Peptococcus prevotii</name>
    <dbReference type="NCBI Taxonomy" id="525919"/>
    <lineage>
        <taxon>Bacteria</taxon>
        <taxon>Bacillati</taxon>
        <taxon>Bacillota</taxon>
        <taxon>Tissierellia</taxon>
        <taxon>Tissierellales</taxon>
        <taxon>Peptoniphilaceae</taxon>
        <taxon>Anaerococcus</taxon>
    </lineage>
</organism>
<dbReference type="STRING" id="525919.Apre_0843"/>
<protein>
    <submittedName>
        <fullName evidence="1">Uncharacterized protein</fullName>
    </submittedName>
</protein>
<name>C7RHB0_ANAPD</name>
<evidence type="ECO:0000313" key="1">
    <source>
        <dbReference type="EMBL" id="ACV28871.1"/>
    </source>
</evidence>
<accession>C7RHB0</accession>
<dbReference type="OrthoDB" id="8612906at2"/>
<proteinExistence type="predicted"/>
<dbReference type="KEGG" id="apr:Apre_0843"/>
<dbReference type="eggNOG" id="ENOG5032GHE">
    <property type="taxonomic scope" value="Bacteria"/>
</dbReference>
<dbReference type="EMBL" id="CP001708">
    <property type="protein sequence ID" value="ACV28871.1"/>
    <property type="molecule type" value="Genomic_DNA"/>
</dbReference>